<sequence length="82" mass="8885">MNEADFIQEIMKQANLSEDQGGQVNDIFQSTFLAGNKNKDTIVNLIAEKLGVDAAQAEQIYDIAIGLLASGVLSKIKGLFKK</sequence>
<keyword evidence="2" id="KW-1185">Reference proteome</keyword>
<accession>D3DZA1</accession>
<dbReference type="HOGENOM" id="CLU_2550322_0_0_2"/>
<dbReference type="KEGG" id="mru:mru_0204"/>
<reference evidence="1 2" key="1">
    <citation type="journal article" date="2010" name="PLoS ONE">
        <title>The genome sequence of the rumen methanogen Methanobrevibacter ruminantium reveals new possibilities for controlling ruminant methane emissions.</title>
        <authorList>
            <person name="Leahy S.C."/>
            <person name="Kelly W.J."/>
            <person name="Altermann E."/>
            <person name="Ronimus R.S."/>
            <person name="Yeoman C.J."/>
            <person name="Pacheco D.M."/>
            <person name="Li D."/>
            <person name="Kong Z."/>
            <person name="McTavish S."/>
            <person name="Sang C."/>
            <person name="Lambie S.C."/>
            <person name="Janssen P.H."/>
            <person name="Dey D."/>
            <person name="Attwood G.T."/>
        </authorList>
    </citation>
    <scope>NUCLEOTIDE SEQUENCE [LARGE SCALE GENOMIC DNA]</scope>
    <source>
        <strain evidence="2">ATCC 35063 / DSM 1093 / JCM 13430 / OCM 146 / M1</strain>
    </source>
</reference>
<dbReference type="PATRIC" id="fig|634498.28.peg.208"/>
<evidence type="ECO:0000313" key="2">
    <source>
        <dbReference type="Proteomes" id="UP000008680"/>
    </source>
</evidence>
<dbReference type="Proteomes" id="UP000008680">
    <property type="component" value="Chromosome"/>
</dbReference>
<gene>
    <name evidence="1" type="ordered locus">mru_0204</name>
</gene>
<dbReference type="RefSeq" id="WP_012955012.1">
    <property type="nucleotide sequence ID" value="NC_013790.1"/>
</dbReference>
<dbReference type="OrthoDB" id="377182at2157"/>
<organism evidence="1 2">
    <name type="scientific">Methanobrevibacter ruminantium (strain ATCC 35063 / DSM 1093 / JCM 13430 / OCM 146 / M1)</name>
    <name type="common">Methanobacterium ruminantium</name>
    <dbReference type="NCBI Taxonomy" id="634498"/>
    <lineage>
        <taxon>Archaea</taxon>
        <taxon>Methanobacteriati</taxon>
        <taxon>Methanobacteriota</taxon>
        <taxon>Methanomada group</taxon>
        <taxon>Methanobacteria</taxon>
        <taxon>Methanobacteriales</taxon>
        <taxon>Methanobacteriaceae</taxon>
        <taxon>Methanobrevibacter</taxon>
    </lineage>
</organism>
<evidence type="ECO:0000313" key="1">
    <source>
        <dbReference type="EMBL" id="ADC46056.1"/>
    </source>
</evidence>
<protein>
    <submittedName>
        <fullName evidence="1">Uncharacterized protein</fullName>
    </submittedName>
</protein>
<dbReference type="GeneID" id="8769824"/>
<name>D3DZA1_METRM</name>
<dbReference type="AlphaFoldDB" id="D3DZA1"/>
<dbReference type="EMBL" id="CP001719">
    <property type="protein sequence ID" value="ADC46056.1"/>
    <property type="molecule type" value="Genomic_DNA"/>
</dbReference>
<proteinExistence type="predicted"/>